<evidence type="ECO:0000313" key="2">
    <source>
        <dbReference type="EMBL" id="CAG8610720.1"/>
    </source>
</evidence>
<protein>
    <submittedName>
        <fullName evidence="2">2247_t:CDS:1</fullName>
    </submittedName>
</protein>
<sequence>MCHTKTPSRKVDPRIKESHMKERGLSIRKSSNVVVEKDTDQINTLDNFMDIDIGGFDNDGSNSKQELYGFNFLVTTPKKS</sequence>
<organism evidence="2 3">
    <name type="scientific">Funneliformis caledonium</name>
    <dbReference type="NCBI Taxonomy" id="1117310"/>
    <lineage>
        <taxon>Eukaryota</taxon>
        <taxon>Fungi</taxon>
        <taxon>Fungi incertae sedis</taxon>
        <taxon>Mucoromycota</taxon>
        <taxon>Glomeromycotina</taxon>
        <taxon>Glomeromycetes</taxon>
        <taxon>Glomerales</taxon>
        <taxon>Glomeraceae</taxon>
        <taxon>Funneliformis</taxon>
    </lineage>
</organism>
<evidence type="ECO:0000256" key="1">
    <source>
        <dbReference type="SAM" id="MobiDB-lite"/>
    </source>
</evidence>
<feature type="region of interest" description="Disordered" evidence="1">
    <location>
        <begin position="1"/>
        <end position="24"/>
    </location>
</feature>
<reference evidence="2" key="1">
    <citation type="submission" date="2021-06" db="EMBL/GenBank/DDBJ databases">
        <authorList>
            <person name="Kallberg Y."/>
            <person name="Tangrot J."/>
            <person name="Rosling A."/>
        </authorList>
    </citation>
    <scope>NUCLEOTIDE SEQUENCE</scope>
    <source>
        <strain evidence="2">UK204</strain>
    </source>
</reference>
<evidence type="ECO:0000313" key="3">
    <source>
        <dbReference type="Proteomes" id="UP000789570"/>
    </source>
</evidence>
<feature type="compositionally biased region" description="Basic and acidic residues" evidence="1">
    <location>
        <begin position="9"/>
        <end position="24"/>
    </location>
</feature>
<dbReference type="AlphaFoldDB" id="A0A9N9GIH7"/>
<gene>
    <name evidence="2" type="ORF">FCALED_LOCUS9055</name>
</gene>
<name>A0A9N9GIH7_9GLOM</name>
<proteinExistence type="predicted"/>
<keyword evidence="3" id="KW-1185">Reference proteome</keyword>
<dbReference type="EMBL" id="CAJVPQ010002859">
    <property type="protein sequence ID" value="CAG8610720.1"/>
    <property type="molecule type" value="Genomic_DNA"/>
</dbReference>
<dbReference type="Proteomes" id="UP000789570">
    <property type="component" value="Unassembled WGS sequence"/>
</dbReference>
<accession>A0A9N9GIH7</accession>
<comment type="caution">
    <text evidence="2">The sequence shown here is derived from an EMBL/GenBank/DDBJ whole genome shotgun (WGS) entry which is preliminary data.</text>
</comment>